<dbReference type="GO" id="GO:0046872">
    <property type="term" value="F:metal ion binding"/>
    <property type="evidence" value="ECO:0007669"/>
    <property type="project" value="UniProtKB-KW"/>
</dbReference>
<reference evidence="10 11" key="1">
    <citation type="submission" date="2016-07" db="EMBL/GenBank/DDBJ databases">
        <authorList>
            <person name="Lefevre C.T."/>
        </authorList>
    </citation>
    <scope>NUCLEOTIDE SEQUENCE [LARGE SCALE GENOMIC DNA]</scope>
    <source>
        <strain evidence="10">PR1</strain>
    </source>
</reference>
<dbReference type="Pfam" id="PF16360">
    <property type="entry name" value="GTP-bdg_M"/>
    <property type="match status" value="1"/>
</dbReference>
<dbReference type="InterPro" id="IPR042108">
    <property type="entry name" value="GTPase_HflX_N_sf"/>
</dbReference>
<dbReference type="PRINTS" id="PR00326">
    <property type="entry name" value="GTP1OBG"/>
</dbReference>
<dbReference type="Pfam" id="PF19275">
    <property type="entry name" value="HflX_C"/>
    <property type="match status" value="1"/>
</dbReference>
<dbReference type="FunFam" id="3.40.50.300:FF:000886">
    <property type="entry name" value="Putative GTP-binding protein 6"/>
    <property type="match status" value="1"/>
</dbReference>
<feature type="binding site" evidence="6">
    <location>
        <begin position="281"/>
        <end position="284"/>
    </location>
    <ligand>
        <name>GTP</name>
        <dbReference type="ChEBI" id="CHEBI:37565"/>
    </ligand>
</feature>
<dbReference type="GO" id="GO:0005525">
    <property type="term" value="F:GTP binding"/>
    <property type="evidence" value="ECO:0007669"/>
    <property type="project" value="UniProtKB-UniRule"/>
</dbReference>
<comment type="cofactor">
    <cofactor evidence="7">
        <name>Mg(2+)</name>
        <dbReference type="ChEBI" id="CHEBI:18420"/>
    </cofactor>
</comment>
<evidence type="ECO:0000259" key="9">
    <source>
        <dbReference type="PROSITE" id="PS51705"/>
    </source>
</evidence>
<sequence>MSNSNLPPKDQPKMGWSENNDRTPCLVVHPHLKSERGNLRSPQARLEECVGLAQAIHVDVVHSEVVNVSKPKPATLFGKGVVELIATTIGRAGLEKHEWPENTIDLAIVDAALTPIQQRNLEKEWNCKVIDRTGLILEIFGERARTSEGSLQVELAALTYQRSRLVRSWTHLERQRGGLGFIGGPGESQIELDRRLIDERIVRLKKDLQDVKRTRELHRKARRNTPYPIVALVGYTNAGKSTLFNRLTQATVFAEDLLFATLDPTMRSIELPSGRDVIMSDTVGFISQLPHELVAAFHATLEEVHEADVILHVRDASHPDTEAQRLDVLDVLKTLGVEEKLEECLIEVYNKADLIDDETLSILENRVTRSNGRVSTVSAITGQGCEQLLEDINTLLSSRFQTFELKVPYSDGQLLSWLYEHGEVTDRIEGEEDFSISVKMNDMNASRFKQKYPQFFEPEEEIEEKSPSGWSPT</sequence>
<protein>
    <recommendedName>
        <fullName evidence="5">GTPase HflX</fullName>
    </recommendedName>
    <alternativeName>
        <fullName evidence="5">GTP-binding protein HflX</fullName>
    </alternativeName>
</protein>
<evidence type="ECO:0000256" key="7">
    <source>
        <dbReference type="PIRSR" id="PIRSR006809-2"/>
    </source>
</evidence>
<evidence type="ECO:0000256" key="6">
    <source>
        <dbReference type="PIRSR" id="PIRSR006809-1"/>
    </source>
</evidence>
<dbReference type="CDD" id="cd01878">
    <property type="entry name" value="HflX"/>
    <property type="match status" value="1"/>
</dbReference>
<evidence type="ECO:0000256" key="5">
    <source>
        <dbReference type="HAMAP-Rule" id="MF_00900"/>
    </source>
</evidence>
<dbReference type="InterPro" id="IPR027417">
    <property type="entry name" value="P-loop_NTPase"/>
</dbReference>
<dbReference type="Pfam" id="PF13167">
    <property type="entry name" value="GTP-bdg_N"/>
    <property type="match status" value="1"/>
</dbReference>
<comment type="subcellular location">
    <subcellularLocation>
        <location evidence="5">Cytoplasm</location>
    </subcellularLocation>
    <text evidence="5">May associate with membranes.</text>
</comment>
<dbReference type="InterPro" id="IPR030394">
    <property type="entry name" value="G_HFLX_dom"/>
</dbReference>
<keyword evidence="4 5" id="KW-0342">GTP-binding</keyword>
<evidence type="ECO:0000256" key="8">
    <source>
        <dbReference type="SAM" id="MobiDB-lite"/>
    </source>
</evidence>
<feature type="region of interest" description="Disordered" evidence="8">
    <location>
        <begin position="1"/>
        <end position="22"/>
    </location>
</feature>
<dbReference type="Gene3D" id="3.40.50.11060">
    <property type="entry name" value="GTPase HflX, N-terminal domain"/>
    <property type="match status" value="1"/>
</dbReference>
<dbReference type="Gene3D" id="6.10.250.2860">
    <property type="match status" value="1"/>
</dbReference>
<proteinExistence type="inferred from homology"/>
<feature type="binding site" evidence="7">
    <location>
        <position position="241"/>
    </location>
    <ligand>
        <name>Mg(2+)</name>
        <dbReference type="ChEBI" id="CHEBI:18420"/>
    </ligand>
</feature>
<keyword evidence="1 7" id="KW-0479">Metal-binding</keyword>
<feature type="binding site" evidence="6">
    <location>
        <begin position="234"/>
        <end position="241"/>
    </location>
    <ligand>
        <name>GTP</name>
        <dbReference type="ChEBI" id="CHEBI:37565"/>
    </ligand>
</feature>
<organism evidence="10 11">
    <name type="scientific">Candidatus Terasakiella magnetica</name>
    <dbReference type="NCBI Taxonomy" id="1867952"/>
    <lineage>
        <taxon>Bacteria</taxon>
        <taxon>Pseudomonadati</taxon>
        <taxon>Pseudomonadota</taxon>
        <taxon>Alphaproteobacteria</taxon>
        <taxon>Rhodospirillales</taxon>
        <taxon>Terasakiellaceae</taxon>
        <taxon>Terasakiella</taxon>
    </lineage>
</organism>
<dbReference type="InterPro" id="IPR045498">
    <property type="entry name" value="HflX_C"/>
</dbReference>
<dbReference type="EMBL" id="FLYE01000001">
    <property type="protein sequence ID" value="SCA55174.1"/>
    <property type="molecule type" value="Genomic_DNA"/>
</dbReference>
<feature type="binding site" evidence="7">
    <location>
        <position position="261"/>
    </location>
    <ligand>
        <name>Mg(2+)</name>
        <dbReference type="ChEBI" id="CHEBI:18420"/>
    </ligand>
</feature>
<evidence type="ECO:0000256" key="2">
    <source>
        <dbReference type="ARBA" id="ARBA00022741"/>
    </source>
</evidence>
<name>A0A1C3RD71_9PROT</name>
<dbReference type="PROSITE" id="PS51705">
    <property type="entry name" value="G_HFLX"/>
    <property type="match status" value="1"/>
</dbReference>
<dbReference type="Gene3D" id="3.40.50.300">
    <property type="entry name" value="P-loop containing nucleotide triphosphate hydrolases"/>
    <property type="match status" value="1"/>
</dbReference>
<comment type="function">
    <text evidence="5">GTPase that associates with the 50S ribosomal subunit and may have a role during protein synthesis or ribosome biogenesis.</text>
</comment>
<dbReference type="Pfam" id="PF01926">
    <property type="entry name" value="MMR_HSR1"/>
    <property type="match status" value="1"/>
</dbReference>
<keyword evidence="2 5" id="KW-0547">Nucleotide-binding</keyword>
<evidence type="ECO:0000256" key="1">
    <source>
        <dbReference type="ARBA" id="ARBA00022723"/>
    </source>
</evidence>
<feature type="binding site" evidence="6">
    <location>
        <begin position="259"/>
        <end position="263"/>
    </location>
    <ligand>
        <name>GTP</name>
        <dbReference type="ChEBI" id="CHEBI:37565"/>
    </ligand>
</feature>
<dbReference type="SUPFAM" id="SSF52540">
    <property type="entry name" value="P-loop containing nucleoside triphosphate hydrolases"/>
    <property type="match status" value="1"/>
</dbReference>
<dbReference type="PANTHER" id="PTHR10229:SF0">
    <property type="entry name" value="GTP-BINDING PROTEIN 6-RELATED"/>
    <property type="match status" value="1"/>
</dbReference>
<comment type="similarity">
    <text evidence="5">Belongs to the TRAFAC class OBG-HflX-like GTPase superfamily. HflX GTPase family.</text>
</comment>
<dbReference type="AlphaFoldDB" id="A0A1C3RD71"/>
<dbReference type="GO" id="GO:0043022">
    <property type="term" value="F:ribosome binding"/>
    <property type="evidence" value="ECO:0007669"/>
    <property type="project" value="TreeGrafter"/>
</dbReference>
<dbReference type="STRING" id="1867952.MTBPR1_10421"/>
<dbReference type="NCBIfam" id="TIGR03156">
    <property type="entry name" value="GTP_HflX"/>
    <property type="match status" value="1"/>
</dbReference>
<dbReference type="PANTHER" id="PTHR10229">
    <property type="entry name" value="GTP-BINDING PROTEIN HFLX"/>
    <property type="match status" value="1"/>
</dbReference>
<dbReference type="InterPro" id="IPR006073">
    <property type="entry name" value="GTP-bd"/>
</dbReference>
<dbReference type="Proteomes" id="UP000231658">
    <property type="component" value="Unassembled WGS sequence"/>
</dbReference>
<dbReference type="InterPro" id="IPR032305">
    <property type="entry name" value="GTP-bd_M"/>
</dbReference>
<dbReference type="GO" id="GO:0003924">
    <property type="term" value="F:GTPase activity"/>
    <property type="evidence" value="ECO:0007669"/>
    <property type="project" value="UniProtKB-UniRule"/>
</dbReference>
<feature type="domain" description="Hflx-type G" evidence="9">
    <location>
        <begin position="228"/>
        <end position="400"/>
    </location>
</feature>
<gene>
    <name evidence="5 10" type="primary">hflX</name>
    <name evidence="10" type="ORF">MTBPR1_10421</name>
</gene>
<dbReference type="HAMAP" id="MF_00900">
    <property type="entry name" value="GTPase_HflX"/>
    <property type="match status" value="1"/>
</dbReference>
<dbReference type="GO" id="GO:0005737">
    <property type="term" value="C:cytoplasm"/>
    <property type="evidence" value="ECO:0007669"/>
    <property type="project" value="UniProtKB-SubCell"/>
</dbReference>
<keyword evidence="3 7" id="KW-0460">Magnesium</keyword>
<dbReference type="InterPro" id="IPR025121">
    <property type="entry name" value="GTPase_HflX_N"/>
</dbReference>
<keyword evidence="5" id="KW-0963">Cytoplasm</keyword>
<comment type="subunit">
    <text evidence="5">Monomer. Associates with the 50S ribosomal subunit.</text>
</comment>
<dbReference type="PIRSF" id="PIRSF006809">
    <property type="entry name" value="GTP-binding_hflX_prd"/>
    <property type="match status" value="1"/>
</dbReference>
<dbReference type="InterPro" id="IPR016496">
    <property type="entry name" value="GTPase_HflX"/>
</dbReference>
<evidence type="ECO:0000256" key="3">
    <source>
        <dbReference type="ARBA" id="ARBA00022842"/>
    </source>
</evidence>
<evidence type="ECO:0000313" key="11">
    <source>
        <dbReference type="Proteomes" id="UP000231658"/>
    </source>
</evidence>
<accession>A0A1C3RD71</accession>
<keyword evidence="11" id="KW-1185">Reference proteome</keyword>
<feature type="binding site" evidence="6">
    <location>
        <begin position="350"/>
        <end position="353"/>
    </location>
    <ligand>
        <name>GTP</name>
        <dbReference type="ChEBI" id="CHEBI:37565"/>
    </ligand>
</feature>
<evidence type="ECO:0000256" key="4">
    <source>
        <dbReference type="ARBA" id="ARBA00023134"/>
    </source>
</evidence>
<evidence type="ECO:0000313" key="10">
    <source>
        <dbReference type="EMBL" id="SCA55174.1"/>
    </source>
</evidence>